<sequence length="246" mass="26843">MLDTYPNPINGQAPQPPFVAADHANDGKKHLLLAASGSVATIKIPNIVIALSKHTNLSIILLLTTPATSFLQAQSPEQPLLSSLLSSLHSPSVSHIFTDADEWACPWVRGNPILHIELRRWADIMVIAPLSANTLAKIVGGWSDNLLTSVVRAWDTSGLIERRKRILVAPAMNTMMWRHPVTGRQVAVLEGEWGVKEGEGGDGEEGWFEVLRPKEKELACGDVGDGAMREWSEIVEVIERRLGLGS</sequence>
<keyword evidence="5" id="KW-1185">Reference proteome</keyword>
<keyword evidence="1" id="KW-0173">Coenzyme A biosynthesis</keyword>
<dbReference type="PANTHER" id="PTHR14359:SF6">
    <property type="entry name" value="PHOSPHOPANTOTHENOYLCYSTEINE DECARBOXYLASE"/>
    <property type="match status" value="1"/>
</dbReference>
<dbReference type="OrthoDB" id="1532798at2759"/>
<dbReference type="PANTHER" id="PTHR14359">
    <property type="entry name" value="HOMO-OLIGOMERIC FLAVIN CONTAINING CYS DECARBOXYLASE FAMILY"/>
    <property type="match status" value="1"/>
</dbReference>
<evidence type="ECO:0000256" key="2">
    <source>
        <dbReference type="ARBA" id="ARBA00038350"/>
    </source>
</evidence>
<evidence type="ECO:0000259" key="3">
    <source>
        <dbReference type="Pfam" id="PF02441"/>
    </source>
</evidence>
<evidence type="ECO:0000256" key="1">
    <source>
        <dbReference type="ARBA" id="ARBA00022993"/>
    </source>
</evidence>
<feature type="domain" description="Flavoprotein" evidence="3">
    <location>
        <begin position="29"/>
        <end position="240"/>
    </location>
</feature>
<organism evidence="4 5">
    <name type="scientific">Amylocarpus encephaloides</name>
    <dbReference type="NCBI Taxonomy" id="45428"/>
    <lineage>
        <taxon>Eukaryota</taxon>
        <taxon>Fungi</taxon>
        <taxon>Dikarya</taxon>
        <taxon>Ascomycota</taxon>
        <taxon>Pezizomycotina</taxon>
        <taxon>Leotiomycetes</taxon>
        <taxon>Helotiales</taxon>
        <taxon>Helotiales incertae sedis</taxon>
        <taxon>Amylocarpus</taxon>
    </lineage>
</organism>
<name>A0A9P8C8L8_9HELO</name>
<dbReference type="GO" id="GO:0015937">
    <property type="term" value="P:coenzyme A biosynthetic process"/>
    <property type="evidence" value="ECO:0007669"/>
    <property type="project" value="UniProtKB-KW"/>
</dbReference>
<comment type="caution">
    <text evidence="4">The sequence shown here is derived from an EMBL/GenBank/DDBJ whole genome shotgun (WGS) entry which is preliminary data.</text>
</comment>
<dbReference type="Gene3D" id="3.40.50.1950">
    <property type="entry name" value="Flavin prenyltransferase-like"/>
    <property type="match status" value="1"/>
</dbReference>
<dbReference type="SUPFAM" id="SSF52507">
    <property type="entry name" value="Homo-oligomeric flavin-containing Cys decarboxylases, HFCD"/>
    <property type="match status" value="1"/>
</dbReference>
<dbReference type="Proteomes" id="UP000824998">
    <property type="component" value="Unassembled WGS sequence"/>
</dbReference>
<dbReference type="Pfam" id="PF02441">
    <property type="entry name" value="Flavoprotein"/>
    <property type="match status" value="1"/>
</dbReference>
<comment type="similarity">
    <text evidence="2">Belongs to the HFCD (homooligomeric flavin containing Cys decarboxylase) superfamily.</text>
</comment>
<dbReference type="GO" id="GO:0010181">
    <property type="term" value="F:FMN binding"/>
    <property type="evidence" value="ECO:0007669"/>
    <property type="project" value="TreeGrafter"/>
</dbReference>
<dbReference type="InterPro" id="IPR003382">
    <property type="entry name" value="Flavoprotein"/>
</dbReference>
<accession>A0A9P8C8L8</accession>
<dbReference type="GO" id="GO:0004633">
    <property type="term" value="F:phosphopantothenoylcysteine decarboxylase activity"/>
    <property type="evidence" value="ECO:0007669"/>
    <property type="project" value="TreeGrafter"/>
</dbReference>
<gene>
    <name evidence="4" type="ORF">BJ875DRAFT_453452</name>
</gene>
<evidence type="ECO:0000313" key="5">
    <source>
        <dbReference type="Proteomes" id="UP000824998"/>
    </source>
</evidence>
<proteinExistence type="inferred from homology"/>
<dbReference type="GO" id="GO:0071513">
    <property type="term" value="C:phosphopantothenoylcysteine decarboxylase complex"/>
    <property type="evidence" value="ECO:0007669"/>
    <property type="project" value="TreeGrafter"/>
</dbReference>
<dbReference type="EMBL" id="MU251384">
    <property type="protein sequence ID" value="KAG9237555.1"/>
    <property type="molecule type" value="Genomic_DNA"/>
</dbReference>
<reference evidence="4" key="1">
    <citation type="journal article" date="2021" name="IMA Fungus">
        <title>Genomic characterization of three marine fungi, including Emericellopsis atlantica sp. nov. with signatures of a generalist lifestyle and marine biomass degradation.</title>
        <authorList>
            <person name="Hagestad O.C."/>
            <person name="Hou L."/>
            <person name="Andersen J.H."/>
            <person name="Hansen E.H."/>
            <person name="Altermark B."/>
            <person name="Li C."/>
            <person name="Kuhnert E."/>
            <person name="Cox R.J."/>
            <person name="Crous P.W."/>
            <person name="Spatafora J.W."/>
            <person name="Lail K."/>
            <person name="Amirebrahimi M."/>
            <person name="Lipzen A."/>
            <person name="Pangilinan J."/>
            <person name="Andreopoulos W."/>
            <person name="Hayes R.D."/>
            <person name="Ng V."/>
            <person name="Grigoriev I.V."/>
            <person name="Jackson S.A."/>
            <person name="Sutton T.D.S."/>
            <person name="Dobson A.D.W."/>
            <person name="Rama T."/>
        </authorList>
    </citation>
    <scope>NUCLEOTIDE SEQUENCE</scope>
    <source>
        <strain evidence="4">TRa018bII</strain>
    </source>
</reference>
<dbReference type="InterPro" id="IPR036551">
    <property type="entry name" value="Flavin_trans-like"/>
</dbReference>
<dbReference type="AlphaFoldDB" id="A0A9P8C8L8"/>
<protein>
    <submittedName>
        <fullName evidence="4">Phosphopantothenoylcysteine decarboxylase</fullName>
    </submittedName>
</protein>
<evidence type="ECO:0000313" key="4">
    <source>
        <dbReference type="EMBL" id="KAG9237555.1"/>
    </source>
</evidence>